<dbReference type="AlphaFoldDB" id="F0XAX7"/>
<keyword evidence="8" id="KW-1185">Reference proteome</keyword>
<dbReference type="Pfam" id="PF11951">
    <property type="entry name" value="Fungal_trans_2"/>
    <property type="match status" value="1"/>
</dbReference>
<keyword evidence="2" id="KW-0862">Zinc</keyword>
<keyword evidence="5" id="KW-0804">Transcription</keyword>
<dbReference type="Proteomes" id="UP000007796">
    <property type="component" value="Unassembled WGS sequence"/>
</dbReference>
<evidence type="ECO:0008006" key="9">
    <source>
        <dbReference type="Google" id="ProtNLM"/>
    </source>
</evidence>
<protein>
    <recommendedName>
        <fullName evidence="9">C6 zinc finger domain containing protein</fullName>
    </recommendedName>
</protein>
<comment type="subcellular location">
    <subcellularLocation>
        <location evidence="1">Nucleus</location>
    </subcellularLocation>
</comment>
<dbReference type="PANTHER" id="PTHR37534">
    <property type="entry name" value="TRANSCRIPTIONAL ACTIVATOR PROTEIN UGA3"/>
    <property type="match status" value="1"/>
</dbReference>
<dbReference type="GO" id="GO:0045944">
    <property type="term" value="P:positive regulation of transcription by RNA polymerase II"/>
    <property type="evidence" value="ECO:0007669"/>
    <property type="project" value="TreeGrafter"/>
</dbReference>
<keyword evidence="3" id="KW-0805">Transcription regulation</keyword>
<dbReference type="PANTHER" id="PTHR37534:SF39">
    <property type="entry name" value="TRANSCRIPTION FACTOR DOMAIN-CONTAINING PROTEIN"/>
    <property type="match status" value="1"/>
</dbReference>
<name>F0XAX7_GROCL</name>
<dbReference type="STRING" id="655863.F0XAX7"/>
<evidence type="ECO:0000256" key="2">
    <source>
        <dbReference type="ARBA" id="ARBA00022833"/>
    </source>
</evidence>
<dbReference type="GO" id="GO:0003700">
    <property type="term" value="F:DNA-binding transcription factor activity"/>
    <property type="evidence" value="ECO:0007669"/>
    <property type="project" value="TreeGrafter"/>
</dbReference>
<dbReference type="HOGENOM" id="CLU_015493_0_2_1"/>
<sequence>MTNPNSQKVAVGGPDDEEQRLLDVQRAKGALRPRPAGVPDLRPGQKIVPRIWAETVGRRLFVNTTGWDIELYRQLSQQSEIRPALLMDSVPLLRQPPPSTVQNTDLLGYFHNVAYLSLVTFSGTAQQIRDMLLRMALSDGGGHDMSGRALLYSLLAVASVRRSGVQPEAIRLKVAALEALRTAVRQQQQQQQQQRRGVKLGSAAPIVAASMLLCSYEIELPSASSGEWLWHVQGAIGLVRETQLEQQLDSDIVGDDENMLVEWAYYHATLSRFSMQHWRHGSQGEYFLPTQPCRKPTLAVLNFLDEACGTIIDPRDLRSNETAYRERLRTLQLRVQNFPAATSLMALSSVTPWSEADRTVVAVELFRVATLVYLVRAGTSWASLSVLPSTSPSPPPPPIDLDALVATIYDMPLQMHPSCDHFFPLLIIGGEARSDEQRATVLAMVERTERMTQARSMQRLKAGLQAVWAQVDLHADGDLVLNYFRMMDAVVSANRPLPSYV</sequence>
<evidence type="ECO:0000256" key="1">
    <source>
        <dbReference type="ARBA" id="ARBA00004123"/>
    </source>
</evidence>
<evidence type="ECO:0000256" key="6">
    <source>
        <dbReference type="ARBA" id="ARBA00023242"/>
    </source>
</evidence>
<dbReference type="eggNOG" id="ENOG502SNVB">
    <property type="taxonomic scope" value="Eukaryota"/>
</dbReference>
<keyword evidence="4" id="KW-0238">DNA-binding</keyword>
<evidence type="ECO:0000256" key="4">
    <source>
        <dbReference type="ARBA" id="ARBA00023125"/>
    </source>
</evidence>
<dbReference type="InParanoid" id="F0XAX7"/>
<evidence type="ECO:0000256" key="5">
    <source>
        <dbReference type="ARBA" id="ARBA00023163"/>
    </source>
</evidence>
<gene>
    <name evidence="7" type="ORF">CMQ_1810</name>
</gene>
<dbReference type="GO" id="GO:0000976">
    <property type="term" value="F:transcription cis-regulatory region binding"/>
    <property type="evidence" value="ECO:0007669"/>
    <property type="project" value="TreeGrafter"/>
</dbReference>
<dbReference type="GeneID" id="25974730"/>
<evidence type="ECO:0000313" key="7">
    <source>
        <dbReference type="EMBL" id="EFX05174.1"/>
    </source>
</evidence>
<accession>F0XAX7</accession>
<organism evidence="8">
    <name type="scientific">Grosmannia clavigera (strain kw1407 / UAMH 11150)</name>
    <name type="common">Blue stain fungus</name>
    <name type="synonym">Graphiocladiella clavigera</name>
    <dbReference type="NCBI Taxonomy" id="655863"/>
    <lineage>
        <taxon>Eukaryota</taxon>
        <taxon>Fungi</taxon>
        <taxon>Dikarya</taxon>
        <taxon>Ascomycota</taxon>
        <taxon>Pezizomycotina</taxon>
        <taxon>Sordariomycetes</taxon>
        <taxon>Sordariomycetidae</taxon>
        <taxon>Ophiostomatales</taxon>
        <taxon>Ophiostomataceae</taxon>
        <taxon>Leptographium</taxon>
    </lineage>
</organism>
<dbReference type="OrthoDB" id="5130013at2759"/>
<evidence type="ECO:0000313" key="8">
    <source>
        <dbReference type="Proteomes" id="UP000007796"/>
    </source>
</evidence>
<evidence type="ECO:0000256" key="3">
    <source>
        <dbReference type="ARBA" id="ARBA00023015"/>
    </source>
</evidence>
<dbReference type="EMBL" id="GL629747">
    <property type="protein sequence ID" value="EFX05174.1"/>
    <property type="molecule type" value="Genomic_DNA"/>
</dbReference>
<keyword evidence="6" id="KW-0539">Nucleus</keyword>
<proteinExistence type="predicted"/>
<dbReference type="RefSeq" id="XP_014174656.1">
    <property type="nucleotide sequence ID" value="XM_014319181.1"/>
</dbReference>
<reference evidence="7 8" key="1">
    <citation type="journal article" date="2011" name="Proc. Natl. Acad. Sci. U.S.A.">
        <title>Genome and transcriptome analyses of the mountain pine beetle-fungal symbiont Grosmannia clavigera, a lodgepole pine pathogen.</title>
        <authorList>
            <person name="DiGuistini S."/>
            <person name="Wang Y."/>
            <person name="Liao N.Y."/>
            <person name="Taylor G."/>
            <person name="Tanguay P."/>
            <person name="Feau N."/>
            <person name="Henrissat B."/>
            <person name="Chan S.K."/>
            <person name="Hesse-Orce U."/>
            <person name="Alamouti S.M."/>
            <person name="Tsui C.K.M."/>
            <person name="Docking R.T."/>
            <person name="Levasseur A."/>
            <person name="Haridas S."/>
            <person name="Robertson G."/>
            <person name="Birol I."/>
            <person name="Holt R.A."/>
            <person name="Marra M.A."/>
            <person name="Hamelin R.C."/>
            <person name="Hirst M."/>
            <person name="Jones S.J.M."/>
            <person name="Bohlmann J."/>
            <person name="Breuil C."/>
        </authorList>
    </citation>
    <scope>NUCLEOTIDE SEQUENCE [LARGE SCALE GENOMIC DNA]</scope>
    <source>
        <strain evidence="8">kw1407 / UAMH 11150</strain>
    </source>
</reference>
<dbReference type="InterPro" id="IPR021858">
    <property type="entry name" value="Fun_TF"/>
</dbReference>
<dbReference type="GO" id="GO:0005634">
    <property type="term" value="C:nucleus"/>
    <property type="evidence" value="ECO:0007669"/>
    <property type="project" value="UniProtKB-SubCell"/>
</dbReference>